<reference evidence="4" key="1">
    <citation type="submission" date="2017-02" db="UniProtKB">
        <authorList>
            <consortium name="WormBaseParasite"/>
        </authorList>
    </citation>
    <scope>IDENTIFICATION</scope>
</reference>
<name>A0A0R3VVH4_TAEAS</name>
<evidence type="ECO:0000256" key="1">
    <source>
        <dbReference type="SAM" id="MobiDB-lite"/>
    </source>
</evidence>
<reference evidence="2 3" key="2">
    <citation type="submission" date="2018-11" db="EMBL/GenBank/DDBJ databases">
        <authorList>
            <consortium name="Pathogen Informatics"/>
        </authorList>
    </citation>
    <scope>NUCLEOTIDE SEQUENCE [LARGE SCALE GENOMIC DNA]</scope>
</reference>
<feature type="region of interest" description="Disordered" evidence="1">
    <location>
        <begin position="192"/>
        <end position="213"/>
    </location>
</feature>
<feature type="compositionally biased region" description="Polar residues" evidence="1">
    <location>
        <begin position="38"/>
        <end position="53"/>
    </location>
</feature>
<evidence type="ECO:0000313" key="4">
    <source>
        <dbReference type="WBParaSite" id="TASK_0000138801-mRNA-1"/>
    </source>
</evidence>
<feature type="compositionally biased region" description="Polar residues" evidence="1">
    <location>
        <begin position="144"/>
        <end position="154"/>
    </location>
</feature>
<dbReference type="AlphaFoldDB" id="A0A0R3VVH4"/>
<dbReference type="WBParaSite" id="TASK_0000138801-mRNA-1">
    <property type="protein sequence ID" value="TASK_0000138801-mRNA-1"/>
    <property type="gene ID" value="TASK_0000138801"/>
</dbReference>
<dbReference type="EMBL" id="UYRS01000340">
    <property type="protein sequence ID" value="VDK22961.1"/>
    <property type="molecule type" value="Genomic_DNA"/>
</dbReference>
<sequence>MKSQIHGDEKAEFTSNSDRGEENLNSELAVSPEPVESCGSSENNANTCTASSGQGRGNIDAESVKRTVAQLKTSVGEISRVMCTQAQAQASTGEGRILKEIREVKAQVCELNKNLRRQMDGNASQNDQTESGAPNEEVADAQEPTDTNLVGNPTLKNIQETVKTLQCKRDEISSDELNEMLTSVLKDLDKLLGSQGDGEESKAADCGGEQERLESTPQLNKVVACLQKQTKCLKSDATFEDCDLESNIRSMLTMLKEIITTDRPDSNKLGKINKTLKSLTCELNRQGGKGSQIAAEIAELQNCMLNNEESNANPNNLNNSDQGCPDLSETPQMCQIMKQLQEIIQCSQPNTVFPDCGLEANISFLMDKLMETINSDKCNSKPSEKMTGLVTCLEEEVGKQCPCGCELLAKIHEVQQLLNPTDKCGSNQFDTCQTNVNQCGPSLQVTPELCNIVKQMQNLIKCLKPDAQFPTCDIQSTIMCMLENLKAIIQCADSSALERITNMLRCLERELFKQCEAATVLLAKVREIQQMLCSRNGCGGSSQQRNGFQCGNDQCGNDQCGNDQCGNDQCGSSCLKPTRLLTCLIKHLQNLIHCLKPDLQIPSCDMESTLLFLLTQLKEIIQSGCVNPKALEKVPKMMQCLESELCNQGQGKSPIVAKVREIRQLLSCGSGCGSSCRQADANQCGPSLQATPELCNIVKQLQNLIKCLKPDAQFNGRDLQSTILCMLQTLKMVVQSGCVDPSALERVGSLLRCLDSELCKQYEAASAIMPKVREIQQMLNRGNGCGGSSQQRSAFQCGNDQCGNDQCGNDQCGSSCLKPTRLLTCLVKHIQNVIHCVKPDFQVPCCDLESTLIFLLNQLKEIIRSGCVNPKALEKVPKMMQCLESELCNQGQGNSTLAAKVREVRQLLSCGSGCGSPGRQADCNQCGTPLKATPELCKITNQMQGLIKCLKPDAQLGGCDFQSTITCMLDNLKMIVQSGCVDPSAVERIGNVLRCLESELCKQYEAASALLAKVREIQQILNRGNGCGGSSQQRCGSGGVCDSSALRETPNLRFMTTELQKIIQCLKPEVRFKSCDLEATIMCCLKLLQDILQCQSLQPSVMGKLKKILDSLECEVCEQGLFQSNLLTTIHEVKQLVGNQKSGCDQTCGGESLEDVVGRTVKTMDDCIRELEYVLRDFVGNGGCEQNNRGPCFNGNNAFQHWDTTGDDNES</sequence>
<feature type="compositionally biased region" description="Basic and acidic residues" evidence="1">
    <location>
        <begin position="1"/>
        <end position="22"/>
    </location>
</feature>
<evidence type="ECO:0000313" key="2">
    <source>
        <dbReference type="EMBL" id="VDK22961.1"/>
    </source>
</evidence>
<accession>A0A0R3VVH4</accession>
<feature type="region of interest" description="Disordered" evidence="1">
    <location>
        <begin position="1"/>
        <end position="61"/>
    </location>
</feature>
<feature type="compositionally biased region" description="Polar residues" evidence="1">
    <location>
        <begin position="121"/>
        <end position="132"/>
    </location>
</feature>
<feature type="compositionally biased region" description="Basic and acidic residues" evidence="1">
    <location>
        <begin position="199"/>
        <end position="213"/>
    </location>
</feature>
<dbReference type="Proteomes" id="UP000282613">
    <property type="component" value="Unassembled WGS sequence"/>
</dbReference>
<proteinExistence type="predicted"/>
<gene>
    <name evidence="2" type="ORF">TASK_LOCUS1389</name>
</gene>
<evidence type="ECO:0000313" key="3">
    <source>
        <dbReference type="Proteomes" id="UP000282613"/>
    </source>
</evidence>
<keyword evidence="3" id="KW-1185">Reference proteome</keyword>
<feature type="region of interest" description="Disordered" evidence="1">
    <location>
        <begin position="117"/>
        <end position="154"/>
    </location>
</feature>
<protein>
    <submittedName>
        <fullName evidence="4">Saposin B-type domain-containing protein</fullName>
    </submittedName>
</protein>
<organism evidence="4">
    <name type="scientific">Taenia asiatica</name>
    <name type="common">Asian tapeworm</name>
    <dbReference type="NCBI Taxonomy" id="60517"/>
    <lineage>
        <taxon>Eukaryota</taxon>
        <taxon>Metazoa</taxon>
        <taxon>Spiralia</taxon>
        <taxon>Lophotrochozoa</taxon>
        <taxon>Platyhelminthes</taxon>
        <taxon>Cestoda</taxon>
        <taxon>Eucestoda</taxon>
        <taxon>Cyclophyllidea</taxon>
        <taxon>Taeniidae</taxon>
        <taxon>Taenia</taxon>
    </lineage>
</organism>
<dbReference type="OrthoDB" id="6252495at2759"/>